<dbReference type="FunFam" id="2.10.25.10:FF:000009">
    <property type="entry name" value="Low-density lipoprotein receptor isoform 1"/>
    <property type="match status" value="2"/>
</dbReference>
<comment type="caution">
    <text evidence="25">The sequence shown here is derived from an EMBL/GenBank/DDBJ whole genome shotgun (WGS) entry which is preliminary data.</text>
</comment>
<feature type="disulfide bond" evidence="19">
    <location>
        <begin position="1009"/>
        <end position="1027"/>
    </location>
</feature>
<feature type="disulfide bond" evidence="19">
    <location>
        <begin position="32"/>
        <end position="44"/>
    </location>
</feature>
<feature type="disulfide bond" evidence="19">
    <location>
        <begin position="3690"/>
        <end position="3702"/>
    </location>
</feature>
<evidence type="ECO:0000256" key="18">
    <source>
        <dbReference type="PROSITE-ProRule" id="PRU00076"/>
    </source>
</evidence>
<feature type="domain" description="EGF-like" evidence="24">
    <location>
        <begin position="1248"/>
        <end position="1287"/>
    </location>
</feature>
<accession>A0AAD8FLA9</accession>
<feature type="disulfide bond" evidence="19">
    <location>
        <begin position="1084"/>
        <end position="1096"/>
    </location>
</feature>
<feature type="disulfide bond" evidence="19">
    <location>
        <begin position="890"/>
        <end position="908"/>
    </location>
</feature>
<feature type="disulfide bond" evidence="19">
    <location>
        <begin position="942"/>
        <end position="957"/>
    </location>
</feature>
<dbReference type="PANTHER" id="PTHR22722:SF14">
    <property type="entry name" value="MEGALIN, ISOFORM A"/>
    <property type="match status" value="1"/>
</dbReference>
<feature type="chain" id="PRO_5042289310" evidence="23">
    <location>
        <begin position="25"/>
        <end position="4452"/>
    </location>
</feature>
<evidence type="ECO:0000256" key="3">
    <source>
        <dbReference type="ARBA" id="ARBA00022536"/>
    </source>
</evidence>
<feature type="disulfide bond" evidence="19">
    <location>
        <begin position="3568"/>
        <end position="3586"/>
    </location>
</feature>
<feature type="repeat" description="LDL-receptor class B" evidence="20">
    <location>
        <begin position="2012"/>
        <end position="2056"/>
    </location>
</feature>
<dbReference type="Pfam" id="PF00057">
    <property type="entry name" value="Ldl_recept_a"/>
    <property type="match status" value="30"/>
</dbReference>
<comment type="similarity">
    <text evidence="2">Belongs to the LDLR family.</text>
</comment>
<feature type="repeat" description="LDL-receptor class B" evidence="20">
    <location>
        <begin position="1424"/>
        <end position="1467"/>
    </location>
</feature>
<dbReference type="Pfam" id="PF07645">
    <property type="entry name" value="EGF_CA"/>
    <property type="match status" value="2"/>
</dbReference>
<keyword evidence="26" id="KW-1185">Reference proteome</keyword>
<keyword evidence="15" id="KW-0168">Coated pit</keyword>
<dbReference type="PROSITE" id="PS00010">
    <property type="entry name" value="ASX_HYDROXYL"/>
    <property type="match status" value="3"/>
</dbReference>
<comment type="caution">
    <text evidence="18">Lacks conserved residue(s) required for the propagation of feature annotation.</text>
</comment>
<dbReference type="InterPro" id="IPR026823">
    <property type="entry name" value="cEGF"/>
</dbReference>
<feature type="repeat" description="LDL-receptor class B" evidence="20">
    <location>
        <begin position="2057"/>
        <end position="2100"/>
    </location>
</feature>
<dbReference type="Pfam" id="PF14670">
    <property type="entry name" value="FXa_inhibition"/>
    <property type="match status" value="2"/>
</dbReference>
<feature type="region of interest" description="Disordered" evidence="21">
    <location>
        <begin position="4396"/>
        <end position="4452"/>
    </location>
</feature>
<dbReference type="FunFam" id="4.10.400.10:FF:000002">
    <property type="entry name" value="Low-density lipoprotein receptor-related protein 1"/>
    <property type="match status" value="1"/>
</dbReference>
<dbReference type="Pfam" id="PF12662">
    <property type="entry name" value="cEGF"/>
    <property type="match status" value="1"/>
</dbReference>
<feature type="disulfide bond" evidence="18">
    <location>
        <begin position="4226"/>
        <end position="4243"/>
    </location>
</feature>
<feature type="disulfide bond" evidence="19">
    <location>
        <begin position="71"/>
        <end position="83"/>
    </location>
</feature>
<dbReference type="InterPro" id="IPR002172">
    <property type="entry name" value="LDrepeatLR_classA_rpt"/>
</dbReference>
<dbReference type="EMBL" id="JASAOG010000008">
    <property type="protein sequence ID" value="KAK0067309.1"/>
    <property type="molecule type" value="Genomic_DNA"/>
</dbReference>
<evidence type="ECO:0000256" key="6">
    <source>
        <dbReference type="ARBA" id="ARBA00022692"/>
    </source>
</evidence>
<feature type="disulfide bond" evidence="18">
    <location>
        <begin position="4245"/>
        <end position="4254"/>
    </location>
</feature>
<feature type="disulfide bond" evidence="19">
    <location>
        <begin position="930"/>
        <end position="948"/>
    </location>
</feature>
<dbReference type="CDD" id="cd00112">
    <property type="entry name" value="LDLa"/>
    <property type="match status" value="29"/>
</dbReference>
<feature type="repeat" description="LDL-receptor class B" evidence="20">
    <location>
        <begin position="1739"/>
        <end position="1785"/>
    </location>
</feature>
<evidence type="ECO:0000256" key="16">
    <source>
        <dbReference type="ARBA" id="ARBA00023180"/>
    </source>
</evidence>
<keyword evidence="7" id="KW-0479">Metal-binding</keyword>
<keyword evidence="16" id="KW-0325">Glycoprotein</keyword>
<feature type="domain" description="EGF-like" evidence="24">
    <location>
        <begin position="2966"/>
        <end position="3007"/>
    </location>
</feature>
<dbReference type="InterPro" id="IPR001881">
    <property type="entry name" value="EGF-like_Ca-bd_dom"/>
</dbReference>
<feature type="disulfide bond" evidence="19">
    <location>
        <begin position="1021"/>
        <end position="1036"/>
    </location>
</feature>
<feature type="disulfide bond" evidence="19">
    <location>
        <begin position="2601"/>
        <end position="2619"/>
    </location>
</feature>
<dbReference type="Gene3D" id="4.10.400.10">
    <property type="entry name" value="Low-density Lipoprotein Receptor"/>
    <property type="match status" value="32"/>
</dbReference>
<feature type="disulfide bond" evidence="19">
    <location>
        <begin position="3604"/>
        <end position="3616"/>
    </location>
</feature>
<feature type="disulfide bond" evidence="19">
    <location>
        <begin position="2950"/>
        <end position="2965"/>
    </location>
</feature>
<feature type="disulfide bond" evidence="19">
    <location>
        <begin position="2895"/>
        <end position="2913"/>
    </location>
</feature>
<feature type="repeat" description="LDL-receptor class B" evidence="20">
    <location>
        <begin position="3226"/>
        <end position="3267"/>
    </location>
</feature>
<dbReference type="PROSITE" id="PS01187">
    <property type="entry name" value="EGF_CA"/>
    <property type="match status" value="4"/>
</dbReference>
<evidence type="ECO:0000256" key="15">
    <source>
        <dbReference type="ARBA" id="ARBA00023176"/>
    </source>
</evidence>
<dbReference type="InterPro" id="IPR011042">
    <property type="entry name" value="6-blade_b-propeller_TolB-like"/>
</dbReference>
<evidence type="ECO:0000256" key="19">
    <source>
        <dbReference type="PROSITE-ProRule" id="PRU00124"/>
    </source>
</evidence>
<dbReference type="InterPro" id="IPR000152">
    <property type="entry name" value="EGF-type_Asp/Asn_hydroxyl_site"/>
</dbReference>
<dbReference type="PANTHER" id="PTHR22722">
    <property type="entry name" value="LOW-DENSITY LIPOPROTEIN RECEPTOR-RELATED PROTEIN 2-RELATED"/>
    <property type="match status" value="1"/>
</dbReference>
<evidence type="ECO:0000256" key="7">
    <source>
        <dbReference type="ARBA" id="ARBA00022723"/>
    </source>
</evidence>
<feature type="disulfide bond" evidence="19">
    <location>
        <begin position="3439"/>
        <end position="3451"/>
    </location>
</feature>
<dbReference type="InterPro" id="IPR036055">
    <property type="entry name" value="LDL_receptor-like_sf"/>
</dbReference>
<organism evidence="25 26">
    <name type="scientific">Biomphalaria pfeifferi</name>
    <name type="common">Bloodfluke planorb</name>
    <name type="synonym">Freshwater snail</name>
    <dbReference type="NCBI Taxonomy" id="112525"/>
    <lineage>
        <taxon>Eukaryota</taxon>
        <taxon>Metazoa</taxon>
        <taxon>Spiralia</taxon>
        <taxon>Lophotrochozoa</taxon>
        <taxon>Mollusca</taxon>
        <taxon>Gastropoda</taxon>
        <taxon>Heterobranchia</taxon>
        <taxon>Euthyneura</taxon>
        <taxon>Panpulmonata</taxon>
        <taxon>Hygrophila</taxon>
        <taxon>Lymnaeoidea</taxon>
        <taxon>Planorbidae</taxon>
        <taxon>Biomphalaria</taxon>
    </lineage>
</organism>
<feature type="disulfide bond" evidence="19">
    <location>
        <begin position="2594"/>
        <end position="2606"/>
    </location>
</feature>
<feature type="disulfide bond" evidence="19">
    <location>
        <begin position="2888"/>
        <end position="2900"/>
    </location>
</feature>
<feature type="disulfide bond" evidence="19">
    <location>
        <begin position="3751"/>
        <end position="3766"/>
    </location>
</feature>
<feature type="repeat" description="LDL-receptor class B" evidence="20">
    <location>
        <begin position="4079"/>
        <end position="4121"/>
    </location>
</feature>
<keyword evidence="12 22" id="KW-0472">Membrane</keyword>
<feature type="disulfide bond" evidence="19">
    <location>
        <begin position="3792"/>
        <end position="3807"/>
    </location>
</feature>
<evidence type="ECO:0000259" key="24">
    <source>
        <dbReference type="PROSITE" id="PS50026"/>
    </source>
</evidence>
<feature type="disulfide bond" evidence="19">
    <location>
        <begin position="2640"/>
        <end position="2658"/>
    </location>
</feature>
<feature type="disulfide bond" evidence="19">
    <location>
        <begin position="923"/>
        <end position="935"/>
    </location>
</feature>
<feature type="disulfide bond" evidence="19">
    <location>
        <begin position="3611"/>
        <end position="3629"/>
    </location>
</feature>
<feature type="disulfide bond" evidence="19">
    <location>
        <begin position="1061"/>
        <end position="1076"/>
    </location>
</feature>
<feature type="disulfide bond" evidence="19">
    <location>
        <begin position="1002"/>
        <end position="1014"/>
    </location>
</feature>
<dbReference type="FunFam" id="2.120.10.30:FF:000241">
    <property type="entry name" value="Low-density lipoprotein receptor-related protein 6"/>
    <property type="match status" value="6"/>
</dbReference>
<dbReference type="Gene3D" id="2.10.25.10">
    <property type="entry name" value="Laminin"/>
    <property type="match status" value="8"/>
</dbReference>
<dbReference type="FunFam" id="2.120.10.30:FF:000035">
    <property type="entry name" value="Low-density lipoprotein receptor-related protein 2"/>
    <property type="match status" value="1"/>
</dbReference>
<keyword evidence="14 25" id="KW-0675">Receptor</keyword>
<feature type="repeat" description="LDL-receptor class B" evidence="20">
    <location>
        <begin position="3095"/>
        <end position="3137"/>
    </location>
</feature>
<keyword evidence="9" id="KW-0677">Repeat</keyword>
<evidence type="ECO:0000256" key="14">
    <source>
        <dbReference type="ARBA" id="ARBA00023170"/>
    </source>
</evidence>
<feature type="disulfide bond" evidence="19">
    <location>
        <begin position="3400"/>
        <end position="3412"/>
    </location>
</feature>
<dbReference type="GO" id="GO:0043235">
    <property type="term" value="C:receptor complex"/>
    <property type="evidence" value="ECO:0007669"/>
    <property type="project" value="TreeGrafter"/>
</dbReference>
<feature type="domain" description="EGF-like" evidence="24">
    <location>
        <begin position="4220"/>
        <end position="4255"/>
    </location>
</feature>
<feature type="repeat" description="LDL-receptor class B" evidence="20">
    <location>
        <begin position="406"/>
        <end position="448"/>
    </location>
</feature>
<feature type="disulfide bond" evidence="19">
    <location>
        <begin position="3419"/>
        <end position="3434"/>
    </location>
</feature>
<evidence type="ECO:0000256" key="4">
    <source>
        <dbReference type="ARBA" id="ARBA00022553"/>
    </source>
</evidence>
<comment type="subcellular location">
    <subcellularLocation>
        <location evidence="17">Membrane</location>
        <location evidence="17">Coated pit</location>
    </subcellularLocation>
    <subcellularLocation>
        <location evidence="1">Membrane</location>
        <topology evidence="1">Single-pass type I membrane protein</topology>
    </subcellularLocation>
</comment>
<feature type="repeat" description="LDL-receptor class B" evidence="20">
    <location>
        <begin position="3990"/>
        <end position="4032"/>
    </location>
</feature>
<dbReference type="InterPro" id="IPR000742">
    <property type="entry name" value="EGF"/>
</dbReference>
<feature type="disulfide bond" evidence="19">
    <location>
        <begin position="3646"/>
        <end position="3658"/>
    </location>
</feature>
<dbReference type="InterPro" id="IPR049883">
    <property type="entry name" value="NOTCH1_EGF-like"/>
</dbReference>
<dbReference type="InterPro" id="IPR018097">
    <property type="entry name" value="EGF_Ca-bd_CS"/>
</dbReference>
<dbReference type="SMART" id="SM00181">
    <property type="entry name" value="EGF"/>
    <property type="match status" value="21"/>
</dbReference>
<dbReference type="FunFam" id="4.10.400.10:FF:000001">
    <property type="entry name" value="Low-density lipoprotein receptor-related protein 1"/>
    <property type="match status" value="3"/>
</dbReference>
<evidence type="ECO:0000256" key="22">
    <source>
        <dbReference type="SAM" id="Phobius"/>
    </source>
</evidence>
<protein>
    <submittedName>
        <fullName evidence="25">Low-density lipoprotein receptor-related protein 2</fullName>
    </submittedName>
</protein>
<dbReference type="Gene3D" id="2.120.10.30">
    <property type="entry name" value="TolB, C-terminal domain"/>
    <property type="match status" value="8"/>
</dbReference>
<feature type="repeat" description="LDL-receptor class B" evidence="20">
    <location>
        <begin position="1336"/>
        <end position="1378"/>
    </location>
</feature>
<dbReference type="Pfam" id="PF24468">
    <property type="entry name" value="EGF_LRP2"/>
    <property type="match status" value="1"/>
</dbReference>
<dbReference type="SUPFAM" id="SSF57184">
    <property type="entry name" value="Growth factor receptor domain"/>
    <property type="match status" value="2"/>
</dbReference>
<feature type="disulfide bond" evidence="19">
    <location>
        <begin position="3446"/>
        <end position="3464"/>
    </location>
</feature>
<dbReference type="PROSITE" id="PS51120">
    <property type="entry name" value="LDLRB"/>
    <property type="match status" value="18"/>
</dbReference>
<keyword evidence="13 18" id="KW-1015">Disulfide bond</keyword>
<feature type="disulfide bond" evidence="19">
    <location>
        <begin position="3697"/>
        <end position="3715"/>
    </location>
</feature>
<dbReference type="PROSITE" id="PS50068">
    <property type="entry name" value="LDLRA_2"/>
    <property type="match status" value="32"/>
</dbReference>
<dbReference type="GO" id="GO:0006898">
    <property type="term" value="P:receptor-mediated endocytosis"/>
    <property type="evidence" value="ECO:0007669"/>
    <property type="project" value="TreeGrafter"/>
</dbReference>
<dbReference type="CDD" id="cd00054">
    <property type="entry name" value="EGF_CA"/>
    <property type="match status" value="4"/>
</dbReference>
<evidence type="ECO:0000256" key="8">
    <source>
        <dbReference type="ARBA" id="ARBA00022729"/>
    </source>
</evidence>
<feature type="disulfide bond" evidence="19">
    <location>
        <begin position="3665"/>
        <end position="3680"/>
    </location>
</feature>
<keyword evidence="5" id="KW-0254">Endocytosis</keyword>
<dbReference type="SMART" id="SM00135">
    <property type="entry name" value="LY"/>
    <property type="match status" value="39"/>
</dbReference>
<feature type="disulfide bond" evidence="19">
    <location>
        <begin position="3458"/>
        <end position="3473"/>
    </location>
</feature>
<feature type="repeat" description="LDL-receptor class B" evidence="20">
    <location>
        <begin position="2372"/>
        <end position="2415"/>
    </location>
</feature>
<feature type="disulfide bond" evidence="19">
    <location>
        <begin position="1124"/>
        <end position="1136"/>
    </location>
</feature>
<feature type="disulfide bond" evidence="19">
    <location>
        <begin position="3773"/>
        <end position="3785"/>
    </location>
</feature>
<feature type="disulfide bond" evidence="19">
    <location>
        <begin position="2855"/>
        <end position="2873"/>
    </location>
</feature>
<evidence type="ECO:0000256" key="13">
    <source>
        <dbReference type="ARBA" id="ARBA00023157"/>
    </source>
</evidence>
<dbReference type="SUPFAM" id="SSF57424">
    <property type="entry name" value="LDL receptor-like module"/>
    <property type="match status" value="32"/>
</dbReference>
<feature type="disulfide bond" evidence="19">
    <location>
        <begin position="51"/>
        <end position="66"/>
    </location>
</feature>
<dbReference type="GO" id="GO:0005509">
    <property type="term" value="F:calcium ion binding"/>
    <property type="evidence" value="ECO:0007669"/>
    <property type="project" value="InterPro"/>
</dbReference>
<proteinExistence type="inferred from homology"/>
<dbReference type="FunFam" id="4.10.400.10:FF:000113">
    <property type="entry name" value="Low-density lipoprotein receptor-related protein 8"/>
    <property type="match status" value="1"/>
</dbReference>
<dbReference type="GO" id="GO:0016324">
    <property type="term" value="C:apical plasma membrane"/>
    <property type="evidence" value="ECO:0007669"/>
    <property type="project" value="TreeGrafter"/>
</dbReference>
<dbReference type="SUPFAM" id="SSF63825">
    <property type="entry name" value="YWTD domain"/>
    <property type="match status" value="8"/>
</dbReference>
<evidence type="ECO:0000256" key="5">
    <source>
        <dbReference type="ARBA" id="ARBA00022583"/>
    </source>
</evidence>
<keyword evidence="10" id="KW-0106">Calcium</keyword>
<feature type="disulfide bond" evidence="19">
    <location>
        <begin position="2553"/>
        <end position="2565"/>
    </location>
</feature>
<dbReference type="Proteomes" id="UP001233172">
    <property type="component" value="Unassembled WGS sequence"/>
</dbReference>
<dbReference type="PROSITE" id="PS50026">
    <property type="entry name" value="EGF_3"/>
    <property type="match status" value="4"/>
</dbReference>
<feature type="repeat" description="LDL-receptor class B" evidence="20">
    <location>
        <begin position="1468"/>
        <end position="1512"/>
    </location>
</feature>
<feature type="disulfide bond" evidence="19">
    <location>
        <begin position="3485"/>
        <end position="3503"/>
    </location>
</feature>
<gene>
    <name evidence="25" type="ORF">Bpfe_003407</name>
</gene>
<keyword evidence="8 23" id="KW-0732">Signal</keyword>
<feature type="disulfide bond" evidence="19">
    <location>
        <begin position="2767"/>
        <end position="2785"/>
    </location>
</feature>
<keyword evidence="3 18" id="KW-0245">EGF-like domain</keyword>
<feature type="disulfide bond" evidence="19">
    <location>
        <begin position="3407"/>
        <end position="3425"/>
    </location>
</feature>
<evidence type="ECO:0000256" key="23">
    <source>
        <dbReference type="SAM" id="SignalP"/>
    </source>
</evidence>
<keyword evidence="4" id="KW-0597">Phosphoprotein</keyword>
<feature type="disulfide bond" evidence="19">
    <location>
        <begin position="3478"/>
        <end position="3490"/>
    </location>
</feature>
<evidence type="ECO:0000313" key="25">
    <source>
        <dbReference type="EMBL" id="KAK0067309.1"/>
    </source>
</evidence>
<feature type="disulfide bond" evidence="19">
    <location>
        <begin position="883"/>
        <end position="895"/>
    </location>
</feature>
<reference evidence="25" key="1">
    <citation type="journal article" date="2023" name="PLoS Negl. Trop. Dis.">
        <title>A genome sequence for Biomphalaria pfeifferi, the major vector snail for the human-infecting parasite Schistosoma mansoni.</title>
        <authorList>
            <person name="Bu L."/>
            <person name="Lu L."/>
            <person name="Laidemitt M.R."/>
            <person name="Zhang S.M."/>
            <person name="Mutuku M."/>
            <person name="Mkoji G."/>
            <person name="Steinauer M."/>
            <person name="Loker E.S."/>
        </authorList>
    </citation>
    <scope>NUCLEOTIDE SEQUENCE</scope>
    <source>
        <strain evidence="25">KasaAsao</strain>
    </source>
</reference>
<dbReference type="SMART" id="SM00179">
    <property type="entry name" value="EGF_CA"/>
    <property type="match status" value="8"/>
</dbReference>
<evidence type="ECO:0000256" key="20">
    <source>
        <dbReference type="PROSITE-ProRule" id="PRU00461"/>
    </source>
</evidence>
<dbReference type="FunFam" id="4.10.400.10:FF:000024">
    <property type="entry name" value="Low-density lipoprotein RecePtor related"/>
    <property type="match status" value="1"/>
</dbReference>
<feature type="disulfide bond" evidence="19">
    <location>
        <begin position="3739"/>
        <end position="3757"/>
    </location>
</feature>
<feature type="disulfide bond" evidence="18">
    <location>
        <begin position="1252"/>
        <end position="1262"/>
    </location>
</feature>
<feature type="disulfide bond" evidence="19">
    <location>
        <begin position="962"/>
        <end position="974"/>
    </location>
</feature>
<feature type="domain" description="EGF-like" evidence="24">
    <location>
        <begin position="3854"/>
        <end position="3890"/>
    </location>
</feature>
<dbReference type="InterPro" id="IPR009030">
    <property type="entry name" value="Growth_fac_rcpt_cys_sf"/>
</dbReference>
<feature type="disulfide bond" evidence="19">
    <location>
        <begin position="3780"/>
        <end position="3798"/>
    </location>
</feature>
<evidence type="ECO:0000313" key="26">
    <source>
        <dbReference type="Proteomes" id="UP001233172"/>
    </source>
</evidence>
<feature type="repeat" description="LDL-receptor class B" evidence="20">
    <location>
        <begin position="1379"/>
        <end position="1421"/>
    </location>
</feature>
<feature type="disulfide bond" evidence="19">
    <location>
        <begin position="39"/>
        <end position="57"/>
    </location>
</feature>
<dbReference type="InterPro" id="IPR051221">
    <property type="entry name" value="LDLR-related"/>
</dbReference>
<keyword evidence="25" id="KW-0449">Lipoprotein</keyword>
<feature type="signal peptide" evidence="23">
    <location>
        <begin position="1"/>
        <end position="24"/>
    </location>
</feature>
<evidence type="ECO:0000256" key="9">
    <source>
        <dbReference type="ARBA" id="ARBA00022737"/>
    </source>
</evidence>
<evidence type="ECO:0000256" key="1">
    <source>
        <dbReference type="ARBA" id="ARBA00004479"/>
    </source>
</evidence>
<evidence type="ECO:0000256" key="11">
    <source>
        <dbReference type="ARBA" id="ARBA00022989"/>
    </source>
</evidence>
<dbReference type="PROSITE" id="PS00022">
    <property type="entry name" value="EGF_1"/>
    <property type="match status" value="1"/>
</dbReference>
<dbReference type="PROSITE" id="PS01209">
    <property type="entry name" value="LDLRA_1"/>
    <property type="match status" value="14"/>
</dbReference>
<dbReference type="InterPro" id="IPR000033">
    <property type="entry name" value="LDLR_classB_rpt"/>
</dbReference>
<feature type="repeat" description="LDL-receptor class B" evidence="20">
    <location>
        <begin position="3138"/>
        <end position="3180"/>
    </location>
</feature>
<feature type="disulfide bond" evidence="19">
    <location>
        <begin position="90"/>
        <end position="105"/>
    </location>
</feature>
<dbReference type="SMART" id="SM00192">
    <property type="entry name" value="LDLa"/>
    <property type="match status" value="32"/>
</dbReference>
<feature type="disulfide bond" evidence="19">
    <location>
        <begin position="2938"/>
        <end position="2956"/>
    </location>
</feature>
<dbReference type="FunFam" id="4.10.400.10:FF:000011">
    <property type="entry name" value="Low-density lipoprotein receptor-related protein 1"/>
    <property type="match status" value="2"/>
</dbReference>
<dbReference type="SUPFAM" id="SSF57196">
    <property type="entry name" value="EGF/Laminin"/>
    <property type="match status" value="5"/>
</dbReference>
<dbReference type="GO" id="GO:0042562">
    <property type="term" value="F:hormone binding"/>
    <property type="evidence" value="ECO:0007669"/>
    <property type="project" value="TreeGrafter"/>
</dbReference>
<feature type="disulfide bond" evidence="19">
    <location>
        <begin position="1091"/>
        <end position="1109"/>
    </location>
</feature>
<evidence type="ECO:0000256" key="21">
    <source>
        <dbReference type="SAM" id="MobiDB-lite"/>
    </source>
</evidence>
<reference evidence="25" key="2">
    <citation type="submission" date="2023-04" db="EMBL/GenBank/DDBJ databases">
        <authorList>
            <person name="Bu L."/>
            <person name="Lu L."/>
            <person name="Laidemitt M.R."/>
            <person name="Zhang S.M."/>
            <person name="Mutuku M."/>
            <person name="Mkoji G."/>
            <person name="Steinauer M."/>
            <person name="Loker E.S."/>
        </authorList>
    </citation>
    <scope>NUCLEOTIDE SEQUENCE</scope>
    <source>
        <strain evidence="25">KasaAsao</strain>
        <tissue evidence="25">Whole Snail</tissue>
    </source>
</reference>
<feature type="transmembrane region" description="Helical" evidence="22">
    <location>
        <begin position="4288"/>
        <end position="4311"/>
    </location>
</feature>
<feature type="disulfide bond" evidence="19">
    <location>
        <begin position="1131"/>
        <end position="1149"/>
    </location>
</feature>
<feature type="repeat" description="LDL-receptor class B" evidence="20">
    <location>
        <begin position="4033"/>
        <end position="4077"/>
    </location>
</feature>
<feature type="disulfide bond" evidence="19">
    <location>
        <begin position="2633"/>
        <end position="2645"/>
    </location>
</feature>
<feature type="disulfide bond" evidence="19">
    <location>
        <begin position="2848"/>
        <end position="2860"/>
    </location>
</feature>
<dbReference type="InterPro" id="IPR023415">
    <property type="entry name" value="LDLR_class-A_CS"/>
</dbReference>
<dbReference type="Pfam" id="PF00058">
    <property type="entry name" value="Ldl_recept_b"/>
    <property type="match status" value="9"/>
</dbReference>
<feature type="disulfide bond" evidence="19">
    <location>
        <begin position="2560"/>
        <end position="2578"/>
    </location>
</feature>
<feature type="disulfide bond" evidence="19">
    <location>
        <begin position="902"/>
        <end position="917"/>
    </location>
</feature>
<sequence length="4452" mass="497039">MDVRLVSSWCLLVSTSWLMSTTSSQDVTCMPCFEGQFQCKNCRCILQTAQCDHSNDCGDLSDERNCTYPSCAGHEYTCSNKVCISQEWVCDGSDDCSDGTDEQYCSNYACHPQEWACPHSGLCIPLSHVCDKTKHCASGGDEDGLCDTSCADLSCDYGCHATPKGGQCYCQQGYQINKEDNRTCIDFDECSTFGFCDQLCTNTPGGFRCSCREWYTLGQDGVCRAPDESNSIRVFVTSTTKIMSMNRDGQDTKELVKVDAVDVDIDSKGEKIFYINNTDNQIYTMTATGNSAARKLPIQGLAIPVDIALDWVTNNLYIVDRDTARIELFSITSGFQHNIFSDNLQTPIAIAVDPNIGYLFFADRGQKGPTMKPRIERGFMDGSHRWDLGLSKMLHPQGLTLDLVNQRVYWVDSQLDHLEGVDYNGQRRRTVLSGGLHIPAPVSVAMFQSQLFFADITKLGIMRVDKNDSTVAPKTLKQIYKAENGIPTAVVVSLSSFYKLTNRDSNPCLGNPCQHICALSHNTDNNGLGYRCLCKAGYELDHTMNNCTRAEKFILFATPRAIRGISLEDPGQYPIDSIQPIVGQRWGRLGVNYVALDYDAENETVFFSDVRNRVIYRAQIGDSDPVPQLVTEIGSVEGISYDWIAKNLFFTDFRRSTLSVIRANHPTDRRDLIKNLGNARSVVVHPLKGYLYYSDWLRNSRQSAYIARSFTDGTNITQIKKNQLGWPNGLTIDFVNDRLYWADAYFDRIQHSKLDGDDLQTLTGHTIVHPFGIAIYKDFIYYTDWRLQSIIRINKRGGQEQKIRSGIGRVMGIRVYDPSLQPLASQNPCHLRNGDCSHFCFVVPILEGMSTVGRHCGCPYGMKLSRDQRNCETNPEEVDVTTCRPGLFQCQNGRCIPNSYRCDRDNDCLDRTDELNCPEATTCPANRFKCDNGQCISSVWVCDGDNDCGDMTDEKNCSAKTCNSREFQCNNSLCISQSLKCDTDNDCGDGSDEGEFCGTHTCPAHFFQCDDKRCIPELRVCDGGNDCYDNTDERNCPPLNCSGTRWTCKNVRQCILTKHHCDGVPDCNDESDEQDCPQHSTDSCQRDQYRCRDGGCIPENWKCDGQSDCDDGSDEGNQCPPVTCYGDRFRCANGRCIFKGWVCDGDDDCGDNSDEDASLSCGKSPPPFSCPRGKWECPGGSHVCINTTLVCDGNPDCPEGHDESPICNQDNCRDNNGGCSHMCIQTPRGAECKCPRGQALNGTKTCIDEDECTPPGRCSQTCINTKGSFKCECAEGYTLLTDRRTCKVMRNDTALSLLIASRTAVVKSNLEVLLYDPLPLPPFRSLTAIDIDVNRSQIYFSDTVLKKIFRTSIDGTNLTEIVATGIDVVEDIAVDWIGKNLYWTDYGMETIEVVNLAGENRMVLFSENITNPRAIEVDPRDGVRYLFWSDWGQNPRIERSGLDGSGRIVLVSEKLFWPNALTVDYPNKRLYFADARMDFIEFCNYDGSGRHQVFANDHFLRHPHSLTIFEDWIYWTDRAASRVSKCNKFNCSDRSVVASSISRPLGIAVYNIIKQPTGTNPCEVAKCSHLCLLSPRPTGYSCACPVGMQLDGTAHNCVKDSSEILLFMQSRFIAGIKLGSTNVTGIIPVSSISSGQDFDFDSKEGYIYYVEKINGSLKRIQLNGRNTSEYVPTAVIGSPNAIAIDWMSRNLFWANAAAGLMEVMRLDGPEHFRRVLLSNNGRRRDVANPLSLCVDPTKGLLYWGDGGVPGVPAKIAVVEMDGSNPRVLLSAGIRTPMYMTLDTQSQSLYFTDTFNNKLQRYLIRSGSMSQVVSAGSPQGVVFHNSRLYYYDSIYETINRAPYPTIRSAAVLRSNIKGVGALKVYYDRHESGETNACSVNNGDCPHLCLPKSLSRTCACSIGFEQKEDGSCAAESSFVVVSMYNVIRGFGMTRVDVDEAMVPIAGSGRAPVAIDVYMGANYIYWVDSRASSTGGKQEGGIHRIKPDGSNFQDILTSGMGSNGIQGLSVDWIAGNIYFTNVFDVEVYIEVIKLDGAHRKVLVKESQGQPRALAVNPIKRYLYWADMGQTAKIERSLLDGTNRTTIVKSGISLPRDVTIDFVTHDVYWVDAIVDAIQCVTFDGENRRYIQTNTPNPYGLSVFTSYVYWVDRNLQKIFRALKSPQGSVPQVLKSNLEMLSDIAIYDQAMQPHDDNNPCSANNGGCQQLCFAKPNQTEPECGCATGTLGPQKKTCVAPSSFLLFAAETEIYSLSLDPDSTSNPIPTISDLQGAVAVDYDAHENYVYFSQVNSKKISRVKKGSTVVEDLMSPSMNTTPGYVHDVTSVEGIAFDWVGKKLYWADLFRNKIYSINVNLTYKVVIATVQSPRALAIDPCKGFIYWSDWGVTPKIERATMAGNQRQAIVSTDLGWPNGLTIDYEEEKIYWADAQKDRIERANLDGNYREVIVETTVHPFSLTVHGFYIYWSDWTLRGIYRAEKHTGANMKMLVQGLSSRPMGVAVYSQEKQKCNNNPCTVFNGGCSHSCHPGPDGSVECACVEGTGQVIGNNGKVCVPANNTCTSDQFVCQNGRCLRERWVCDLDNDCGDGSDEEPNLCALHTCDPKYFSCRNGRCIPLRYRCDFDNDCRDNSDEEACDYPTCGPNQFTCNNFRCIDAAQRCNGIDNCRDGNRTDEVNCPPRTCPPNQVKCPTTNICIIRRYMCDGDNDCGDNSDENPFFCHLVSCAPGDFQCSVSHKCIPGSWQCDGDDDCGSGEDESPTTCSSFNRTCQTNQFACNNNRCVSQRWVCDGEDDCGDNSDESADRNCNERTCPPDTFTCESNKQQGSYPCIPLSRVCDGVKNCRNGEDEMQTCPPRTCMPHEFQCTNGICISARFKCDHDDDCGDASDEPTDCNYHSCSSEQYTCDNKRCVPKTWSCDGDNDCGDGSDEKESICLTPEPTCPGNKFRCTNSQCITSELVCNKNPDCSDESDEQYCNVDECQSTRVNQCQHKCINTITSYKCECNPGYQLMSDRKGCRDIDECVEVVGACSQECENTEGSYICKCSEDYQKMEDGKTCKKTDYITPWLIFTNRYYLREISTEGDNHRRIAQGFENIVSLDFDIANDLIYFTDVKQHKIYSIFVNGTDQKVIIKDNVPSVEGISVDWIGRKLYWVDGRRSTIGVSEMNGTSQLTLLKEGIRRPRAISVHPFKGFLYWSDWGNPPYIGRMGMNGQNLSTDFITEKLGWPNALTLDFETDRLWWADAHLDIIEYANLDGSHRHIVLENVPHPFALSLFEDFMYWTDWNHLTIEKANKFTGENHRIIWNVTHRPMDIHIFHPLKQKPGLNPCGTDNGGCSHLCLIAPGVANYSCACPDYFILKSDLKTCEARCTSIQYRCGRTDDRCIPRLWKCDGEKDCRDGSDEPADCPVSHCHPGQFQCKNKNCTFAFRVCDLHDDCGDGSDEEGCQKHSCEPWQMKCDNGKCIPKAWMCDRDDDCGDGTDEKSCGNSTCKPNQFRCDNGNCIQANWKCDFDNDCGDNSDEKAEYKCETRPCEVGWWKCQTNYRCVPNWALCDGEDDCRDNSDEKEENCPKCHPSGDFKCQNRRCIPKRWMCDFDDDCGDNSDEDVNKCRDSYRKCSESEFRCDNNKCIQGKFKCDHDNDCGDASDEKEGLCKDYKKCTPDKFTCASGHCTNMANICDGQRDCLDASDEKNCTALLPGGKFCHSSMFECRNHMCIPWTWRCDGVNDCGDDSDETPAVCKEVSCTQPERFLCNNFKCIPSWRRCDGVDNCGDNSDEESCQVKKKECTSDDFKCADGTCIDGSKVCDSSPHCKDFSDERGCHKDVGLTCDDYNGGCERNCTSLGQNSFYCSCPTGLIVSERNRKECEDIDECASWGNFCPQECINVKGSFKCRCHKGFTDPHNRGQECKSDEDNSYIILFTVGDEVRQYRSKNKDYTTEVTSGIRSAGVDIDADHRLVYWSDTNVGKIYRASMPKDDKTKAVARELDIVGYNRPEGLSVDWVAKNIYWTDSEVGIIAVATADGFYQKALISTDLKYPKAIAVHPGLGYMYWTDVHASGPKIERAWMNGEMRTVLVSTKLSYPSGLAIDYYMDNRIYWCDSKENLIESMKPDGTDRVIVTSKAAYNPVALDVFEGQMFWLSEKLGQLASMDKFGREDNKTIQTGLQLPKGLKVFNIYRYNISIKSHCKFLVCSHLCLVVPGGARCACPEGASFEPDTNNTICDATHPKPKPTPKPNQECLCTNGGSCITKENEVETKCICPAGWTGEQCETAFENVTQANETVTQVPEEHKINTNLSEDDNHVAIVVPVVIGIIAILAIVLLVVILRRRGVDFNFKKLITKSQPPSSPTVSFKEGGQVKLGVPEMMYDAQGQGEEMQPTSSDSPTNFCNPVYDSLHGPLTVHESVILPIHGPHYESSTDPEKGEIHLSGKGKVSQPSKEFRIAPRALDPNLDEDERDEAGLVKSGDL</sequence>
<feature type="disulfide bond" evidence="19">
    <location>
        <begin position="78"/>
        <end position="96"/>
    </location>
</feature>
<dbReference type="FunFam" id="4.10.400.10:FF:000005">
    <property type="entry name" value="low-density lipoprotein receptor-related protein 1B"/>
    <property type="match status" value="3"/>
</dbReference>
<dbReference type="InterPro" id="IPR056588">
    <property type="entry name" value="EGF_LRP2"/>
</dbReference>
<evidence type="ECO:0000256" key="10">
    <source>
        <dbReference type="ARBA" id="ARBA00022837"/>
    </source>
</evidence>
<feature type="disulfide bond" evidence="19">
    <location>
        <begin position="969"/>
        <end position="987"/>
    </location>
</feature>
<dbReference type="GO" id="GO:0005905">
    <property type="term" value="C:clathrin-coated pit"/>
    <property type="evidence" value="ECO:0007669"/>
    <property type="project" value="UniProtKB-KW"/>
</dbReference>
<name>A0AAD8FLA9_BIOPF</name>
<feature type="repeat" description="LDL-receptor class B" evidence="20">
    <location>
        <begin position="737"/>
        <end position="779"/>
    </location>
</feature>
<evidence type="ECO:0000256" key="17">
    <source>
        <dbReference type="ARBA" id="ARBA00037878"/>
    </source>
</evidence>
<feature type="disulfide bond" evidence="19">
    <location>
        <begin position="3653"/>
        <end position="3671"/>
    </location>
</feature>
<evidence type="ECO:0000256" key="12">
    <source>
        <dbReference type="ARBA" id="ARBA00023136"/>
    </source>
</evidence>
<feature type="repeat" description="LDL-receptor class B" evidence="20">
    <location>
        <begin position="2416"/>
        <end position="2457"/>
    </location>
</feature>
<keyword evidence="6 22" id="KW-0812">Transmembrane</keyword>
<evidence type="ECO:0000256" key="2">
    <source>
        <dbReference type="ARBA" id="ARBA00009939"/>
    </source>
</evidence>
<feature type="disulfide bond" evidence="19">
    <location>
        <begin position="2931"/>
        <end position="2943"/>
    </location>
</feature>
<feature type="disulfide bond" evidence="19">
    <location>
        <begin position="2760"/>
        <end position="2772"/>
    </location>
</feature>
<dbReference type="PRINTS" id="PR00261">
    <property type="entry name" value="LDLRECEPTOR"/>
</dbReference>
<feature type="disulfide bond" evidence="19">
    <location>
        <begin position="2613"/>
        <end position="2628"/>
    </location>
</feature>
<dbReference type="PROSITE" id="PS01186">
    <property type="entry name" value="EGF_2"/>
    <property type="match status" value="3"/>
</dbReference>
<feature type="repeat" description="LDL-receptor class B" evidence="20">
    <location>
        <begin position="3181"/>
        <end position="3225"/>
    </location>
</feature>
<keyword evidence="11 22" id="KW-1133">Transmembrane helix</keyword>